<dbReference type="Proteomes" id="UP000006859">
    <property type="component" value="Chromosome"/>
</dbReference>
<gene>
    <name evidence="2" type="ordered locus">Dda3937_02544</name>
</gene>
<keyword evidence="1" id="KW-1133">Transmembrane helix</keyword>
<reference evidence="2 3" key="1">
    <citation type="journal article" date="2011" name="J. Bacteriol.">
        <title>Genome sequence of the plant-pathogenic bacterium Dickeya dadantii 3937.</title>
        <authorList>
            <person name="Glasner J.D."/>
            <person name="Yang C.H."/>
            <person name="Reverchon S."/>
            <person name="Hugouvieux-Cotte-Pattat N."/>
            <person name="Condemine G."/>
            <person name="Bohin J.P."/>
            <person name="Van Gijsegem F."/>
            <person name="Yang S."/>
            <person name="Franza T."/>
            <person name="Expert D."/>
            <person name="Plunkett G. III"/>
            <person name="San Francisco M.J."/>
            <person name="Charkowski A.O."/>
            <person name="Py B."/>
            <person name="Bell K."/>
            <person name="Rauscher L."/>
            <person name="Rodriguez-Palenzuela P."/>
            <person name="Toussaint A."/>
            <person name="Holeva M.C."/>
            <person name="He S.Y."/>
            <person name="Douet V."/>
            <person name="Boccara M."/>
            <person name="Blanco C."/>
            <person name="Toth I."/>
            <person name="Anderson B.D."/>
            <person name="Biehl B.S."/>
            <person name="Mau B."/>
            <person name="Flynn S.M."/>
            <person name="Barras F."/>
            <person name="Lindeberg M."/>
            <person name="Birch P.R."/>
            <person name="Tsuyumu S."/>
            <person name="Shi X."/>
            <person name="Hibbing M."/>
            <person name="Yap M.N."/>
            <person name="Carpentier M."/>
            <person name="Dassa E."/>
            <person name="Umehara M."/>
            <person name="Kim J.F."/>
            <person name="Rusch M."/>
            <person name="Soni P."/>
            <person name="Mayhew G.F."/>
            <person name="Fouts D.E."/>
            <person name="Gill S.R."/>
            <person name="Blattner F.R."/>
            <person name="Keen N.T."/>
            <person name="Perna N.T."/>
        </authorList>
    </citation>
    <scope>NUCLEOTIDE SEQUENCE [LARGE SCALE GENOMIC DNA]</scope>
    <source>
        <strain evidence="2 3">3937</strain>
    </source>
</reference>
<dbReference type="HOGENOM" id="CLU_2698718_0_0_6"/>
<dbReference type="KEGG" id="ddd:Dda3937_02544"/>
<evidence type="ECO:0000256" key="1">
    <source>
        <dbReference type="SAM" id="Phobius"/>
    </source>
</evidence>
<keyword evidence="1" id="KW-0812">Transmembrane</keyword>
<accession>E0SB16</accession>
<keyword evidence="1" id="KW-0472">Membrane</keyword>
<feature type="transmembrane region" description="Helical" evidence="1">
    <location>
        <begin position="45"/>
        <end position="66"/>
    </location>
</feature>
<dbReference type="EMBL" id="CP002038">
    <property type="protein sequence ID" value="ADM97114.1"/>
    <property type="molecule type" value="Genomic_DNA"/>
</dbReference>
<name>E0SB16_DICD3</name>
<sequence>MNRLWSVFLFLYFPWYFPRRSLPVISRKHFPVTYAFFPDVITWSLFIRVMPCRSFFCLYFVNLYVLKRVSFVG</sequence>
<proteinExistence type="predicted"/>
<keyword evidence="3" id="KW-1185">Reference proteome</keyword>
<protein>
    <submittedName>
        <fullName evidence="2">Uncharacterized protein</fullName>
    </submittedName>
</protein>
<dbReference type="AlphaFoldDB" id="E0SB16"/>
<organism evidence="2 3">
    <name type="scientific">Dickeya dadantii (strain 3937)</name>
    <name type="common">Erwinia chrysanthemi (strain 3937)</name>
    <dbReference type="NCBI Taxonomy" id="198628"/>
    <lineage>
        <taxon>Bacteria</taxon>
        <taxon>Pseudomonadati</taxon>
        <taxon>Pseudomonadota</taxon>
        <taxon>Gammaproteobacteria</taxon>
        <taxon>Enterobacterales</taxon>
        <taxon>Pectobacteriaceae</taxon>
        <taxon>Dickeya</taxon>
    </lineage>
</organism>
<evidence type="ECO:0000313" key="2">
    <source>
        <dbReference type="EMBL" id="ADM97114.1"/>
    </source>
</evidence>
<evidence type="ECO:0000313" key="3">
    <source>
        <dbReference type="Proteomes" id="UP000006859"/>
    </source>
</evidence>
<dbReference type="STRING" id="198628.Dda3937_02544"/>